<gene>
    <name evidence="1" type="ORF">LCGC14_2389420</name>
</gene>
<proteinExistence type="predicted"/>
<sequence>MKKIKTGQYEWVYKGYFFKITKDCEGYSPYDSWTIQSGKFTECRSTIKQLQSFVIRNLNYYKNVCQLWTEESMIKAKRIVKEALKDRLFEVKEIITDFEKDKTLNNGDVKVIFMDVYLVKWMIHEIEMLRGDIK</sequence>
<comment type="caution">
    <text evidence="1">The sequence shown here is derived from an EMBL/GenBank/DDBJ whole genome shotgun (WGS) entry which is preliminary data.</text>
</comment>
<accession>A0A0F9EAW1</accession>
<protein>
    <submittedName>
        <fullName evidence="1">Uncharacterized protein</fullName>
    </submittedName>
</protein>
<organism evidence="1">
    <name type="scientific">marine sediment metagenome</name>
    <dbReference type="NCBI Taxonomy" id="412755"/>
    <lineage>
        <taxon>unclassified sequences</taxon>
        <taxon>metagenomes</taxon>
        <taxon>ecological metagenomes</taxon>
    </lineage>
</organism>
<dbReference type="EMBL" id="LAZR01035626">
    <property type="protein sequence ID" value="KKL27016.1"/>
    <property type="molecule type" value="Genomic_DNA"/>
</dbReference>
<dbReference type="AlphaFoldDB" id="A0A0F9EAW1"/>
<evidence type="ECO:0000313" key="1">
    <source>
        <dbReference type="EMBL" id="KKL27016.1"/>
    </source>
</evidence>
<reference evidence="1" key="1">
    <citation type="journal article" date="2015" name="Nature">
        <title>Complex archaea that bridge the gap between prokaryotes and eukaryotes.</title>
        <authorList>
            <person name="Spang A."/>
            <person name="Saw J.H."/>
            <person name="Jorgensen S.L."/>
            <person name="Zaremba-Niedzwiedzka K."/>
            <person name="Martijn J."/>
            <person name="Lind A.E."/>
            <person name="van Eijk R."/>
            <person name="Schleper C."/>
            <person name="Guy L."/>
            <person name="Ettema T.J."/>
        </authorList>
    </citation>
    <scope>NUCLEOTIDE SEQUENCE</scope>
</reference>
<name>A0A0F9EAW1_9ZZZZ</name>